<gene>
    <name evidence="2" type="ORF">THAOC_06854</name>
</gene>
<feature type="signal peptide" evidence="1">
    <location>
        <begin position="1"/>
        <end position="29"/>
    </location>
</feature>
<name>K0SZE5_THAOC</name>
<protein>
    <submittedName>
        <fullName evidence="2">Uncharacterized protein</fullName>
    </submittedName>
</protein>
<evidence type="ECO:0000256" key="1">
    <source>
        <dbReference type="SAM" id="SignalP"/>
    </source>
</evidence>
<comment type="caution">
    <text evidence="2">The sequence shown here is derived from an EMBL/GenBank/DDBJ whole genome shotgun (WGS) entry which is preliminary data.</text>
</comment>
<evidence type="ECO:0000313" key="2">
    <source>
        <dbReference type="EMBL" id="EJK71683.1"/>
    </source>
</evidence>
<dbReference type="AlphaFoldDB" id="K0SZE5"/>
<accession>K0SZE5</accession>
<reference evidence="2 3" key="1">
    <citation type="journal article" date="2012" name="Genome Biol.">
        <title>Genome and low-iron response of an oceanic diatom adapted to chronic iron limitation.</title>
        <authorList>
            <person name="Lommer M."/>
            <person name="Specht M."/>
            <person name="Roy A.S."/>
            <person name="Kraemer L."/>
            <person name="Andreson R."/>
            <person name="Gutowska M.A."/>
            <person name="Wolf J."/>
            <person name="Bergner S.V."/>
            <person name="Schilhabel M.B."/>
            <person name="Klostermeier U.C."/>
            <person name="Beiko R.G."/>
            <person name="Rosenstiel P."/>
            <person name="Hippler M."/>
            <person name="Laroche J."/>
        </authorList>
    </citation>
    <scope>NUCLEOTIDE SEQUENCE [LARGE SCALE GENOMIC DNA]</scope>
    <source>
        <strain evidence="2 3">CCMP1005</strain>
    </source>
</reference>
<feature type="chain" id="PRO_5003840477" evidence="1">
    <location>
        <begin position="30"/>
        <end position="139"/>
    </location>
</feature>
<proteinExistence type="predicted"/>
<evidence type="ECO:0000313" key="3">
    <source>
        <dbReference type="Proteomes" id="UP000266841"/>
    </source>
</evidence>
<keyword evidence="1" id="KW-0732">Signal</keyword>
<sequence>MTVRICFQKFMKFIIAVATLASAAAAAAAGSRPNFAATARVKQPIHGVENYEICHDCDINDETGETGEIHGHKLHAVESSQTCGGLPCLTQKGIKKGMNKYHLRARFAGGQTSLWSNYQAFEVVEPGTAIQPVPIRDEL</sequence>
<dbReference type="EMBL" id="AGNL01006925">
    <property type="protein sequence ID" value="EJK71683.1"/>
    <property type="molecule type" value="Genomic_DNA"/>
</dbReference>
<dbReference type="Proteomes" id="UP000266841">
    <property type="component" value="Unassembled WGS sequence"/>
</dbReference>
<keyword evidence="3" id="KW-1185">Reference proteome</keyword>
<organism evidence="2 3">
    <name type="scientific">Thalassiosira oceanica</name>
    <name type="common">Marine diatom</name>
    <dbReference type="NCBI Taxonomy" id="159749"/>
    <lineage>
        <taxon>Eukaryota</taxon>
        <taxon>Sar</taxon>
        <taxon>Stramenopiles</taxon>
        <taxon>Ochrophyta</taxon>
        <taxon>Bacillariophyta</taxon>
        <taxon>Coscinodiscophyceae</taxon>
        <taxon>Thalassiosirophycidae</taxon>
        <taxon>Thalassiosirales</taxon>
        <taxon>Thalassiosiraceae</taxon>
        <taxon>Thalassiosira</taxon>
    </lineage>
</organism>